<dbReference type="Pfam" id="PF02464">
    <property type="entry name" value="CinA"/>
    <property type="match status" value="1"/>
</dbReference>
<feature type="domain" description="CinA C-terminal" evidence="1">
    <location>
        <begin position="3"/>
        <end position="158"/>
    </location>
</feature>
<gene>
    <name evidence="2" type="ORF">WM40_13460</name>
</gene>
<keyword evidence="3" id="KW-1185">Reference proteome</keyword>
<dbReference type="InterPro" id="IPR036653">
    <property type="entry name" value="CinA-like_C"/>
</dbReference>
<dbReference type="Gene3D" id="3.90.950.20">
    <property type="entry name" value="CinA-like"/>
    <property type="match status" value="1"/>
</dbReference>
<sequence>MAQQAAQLGQQLIQRGWTVATVESCTGGLIAAALTEVAGSSAWFERGFVTYSNAAKTGAVDVATALIDTHGAVSEPVAAAMARGGLLASQARITASVTGVAGPSGGSAEKPVGTVCFGWAYRSAENTAPVVHTVTCHFDGDRASVRRQSARHALHGLALLVSHTTTGT</sequence>
<organism evidence="2 3">
    <name type="scientific">Robbsia andropogonis</name>
    <dbReference type="NCBI Taxonomy" id="28092"/>
    <lineage>
        <taxon>Bacteria</taxon>
        <taxon>Pseudomonadati</taxon>
        <taxon>Pseudomonadota</taxon>
        <taxon>Betaproteobacteria</taxon>
        <taxon>Burkholderiales</taxon>
        <taxon>Burkholderiaceae</taxon>
        <taxon>Robbsia</taxon>
    </lineage>
</organism>
<dbReference type="EMBL" id="LAQU01000013">
    <property type="protein sequence ID" value="KKB63100.1"/>
    <property type="molecule type" value="Genomic_DNA"/>
</dbReference>
<dbReference type="NCBIfam" id="TIGR00199">
    <property type="entry name" value="PncC_domain"/>
    <property type="match status" value="1"/>
</dbReference>
<reference evidence="2 3" key="1">
    <citation type="submission" date="2015-03" db="EMBL/GenBank/DDBJ databases">
        <title>Draft Genome Sequence of Burkholderia andropogonis type strain ICMP2807, isolated from Sorghum bicolor.</title>
        <authorList>
            <person name="Lopes-Santos L."/>
            <person name="Castro D.B."/>
            <person name="Ottoboni L.M."/>
            <person name="Park D."/>
            <person name="Weirc B.S."/>
            <person name="Destefano S.A."/>
        </authorList>
    </citation>
    <scope>NUCLEOTIDE SEQUENCE [LARGE SCALE GENOMIC DNA]</scope>
    <source>
        <strain evidence="2 3">ICMP2807</strain>
    </source>
</reference>
<evidence type="ECO:0000313" key="3">
    <source>
        <dbReference type="Proteomes" id="UP000033618"/>
    </source>
</evidence>
<name>A0A0F5JZK1_9BURK</name>
<accession>A0A0F5JZK1</accession>
<dbReference type="SUPFAM" id="SSF142433">
    <property type="entry name" value="CinA-like"/>
    <property type="match status" value="1"/>
</dbReference>
<protein>
    <submittedName>
        <fullName evidence="2">Damage-inducible protein CinA</fullName>
    </submittedName>
</protein>
<evidence type="ECO:0000259" key="1">
    <source>
        <dbReference type="Pfam" id="PF02464"/>
    </source>
</evidence>
<dbReference type="InterPro" id="IPR008136">
    <property type="entry name" value="CinA_C"/>
</dbReference>
<dbReference type="Proteomes" id="UP000033618">
    <property type="component" value="Unassembled WGS sequence"/>
</dbReference>
<evidence type="ECO:0000313" key="2">
    <source>
        <dbReference type="EMBL" id="KKB63100.1"/>
    </source>
</evidence>
<dbReference type="PATRIC" id="fig|28092.6.peg.3171"/>
<dbReference type="AlphaFoldDB" id="A0A0F5JZK1"/>
<proteinExistence type="predicted"/>
<dbReference type="STRING" id="28092.WM40_13460"/>
<comment type="caution">
    <text evidence="2">The sequence shown here is derived from an EMBL/GenBank/DDBJ whole genome shotgun (WGS) entry which is preliminary data.</text>
</comment>